<dbReference type="EMBL" id="VSSQ01064922">
    <property type="protein sequence ID" value="MPN17733.1"/>
    <property type="molecule type" value="Genomic_DNA"/>
</dbReference>
<dbReference type="InterPro" id="IPR025510">
    <property type="entry name" value="DUF4397"/>
</dbReference>
<gene>
    <name evidence="2" type="ORF">SDC9_165088</name>
</gene>
<proteinExistence type="predicted"/>
<protein>
    <recommendedName>
        <fullName evidence="1">DUF4397 domain-containing protein</fullName>
    </recommendedName>
</protein>
<dbReference type="AlphaFoldDB" id="A0A645G0N8"/>
<dbReference type="Pfam" id="PF14344">
    <property type="entry name" value="DUF4397"/>
    <property type="match status" value="1"/>
</dbReference>
<evidence type="ECO:0000259" key="1">
    <source>
        <dbReference type="Pfam" id="PF14344"/>
    </source>
</evidence>
<name>A0A645G0N8_9ZZZZ</name>
<organism evidence="2">
    <name type="scientific">bioreactor metagenome</name>
    <dbReference type="NCBI Taxonomy" id="1076179"/>
    <lineage>
        <taxon>unclassified sequences</taxon>
        <taxon>metagenomes</taxon>
        <taxon>ecological metagenomes</taxon>
    </lineage>
</organism>
<accession>A0A645G0N8</accession>
<evidence type="ECO:0000313" key="2">
    <source>
        <dbReference type="EMBL" id="MPN17733.1"/>
    </source>
</evidence>
<comment type="caution">
    <text evidence="2">The sequence shown here is derived from an EMBL/GenBank/DDBJ whole genome shotgun (WGS) entry which is preliminary data.</text>
</comment>
<feature type="domain" description="DUF4397" evidence="1">
    <location>
        <begin position="12"/>
        <end position="118"/>
    </location>
</feature>
<sequence length="209" mass="23893">MEYNIRQESGYAYIRFLNAVYGSPGIKIYVNGEIFYDNLQYPDFTEYIKVPSGSHLVEVYTVGSENQSYKNEIMLLDSMIYTGSFTGIDTEMTMLLVGDEPRDVKAPGAHLRFIDLTPEGIDFDIYLDEERIITDLEFMEVSNYISVNSGFHTLEVKIAGQSKSVISHPQLLLKYAKYYAVYIVGTYTEEENNLLVLIPLEGTTYINFE</sequence>
<reference evidence="2" key="1">
    <citation type="submission" date="2019-08" db="EMBL/GenBank/DDBJ databases">
        <authorList>
            <person name="Kucharzyk K."/>
            <person name="Murdoch R.W."/>
            <person name="Higgins S."/>
            <person name="Loffler F."/>
        </authorList>
    </citation>
    <scope>NUCLEOTIDE SEQUENCE</scope>
</reference>